<dbReference type="AlphaFoldDB" id="A0A0M0BSG7"/>
<evidence type="ECO:0000259" key="1">
    <source>
        <dbReference type="Pfam" id="PF01636"/>
    </source>
</evidence>
<dbReference type="InterPro" id="IPR011009">
    <property type="entry name" value="Kinase-like_dom_sf"/>
</dbReference>
<dbReference type="Pfam" id="PF01636">
    <property type="entry name" value="APH"/>
    <property type="match status" value="1"/>
</dbReference>
<dbReference type="Gene3D" id="3.90.1200.10">
    <property type="match status" value="1"/>
</dbReference>
<dbReference type="EMBL" id="LFWZ01000003">
    <property type="protein sequence ID" value="KON31517.1"/>
    <property type="molecule type" value="Genomic_DNA"/>
</dbReference>
<reference evidence="2 3" key="1">
    <citation type="submission" date="2015-06" db="EMBL/GenBank/DDBJ databases">
        <title>New insights into the roles of widespread benthic archaea in carbon and nitrogen cycling.</title>
        <authorList>
            <person name="Lazar C.S."/>
            <person name="Baker B.J."/>
            <person name="Seitz K.W."/>
            <person name="Hyde A.S."/>
            <person name="Dick G.J."/>
            <person name="Hinrichs K.-U."/>
            <person name="Teske A.P."/>
        </authorList>
    </citation>
    <scope>NUCLEOTIDE SEQUENCE [LARGE SCALE GENOMIC DNA]</scope>
    <source>
        <strain evidence="2">DG-45</strain>
    </source>
</reference>
<dbReference type="SUPFAM" id="SSF56112">
    <property type="entry name" value="Protein kinase-like (PK-like)"/>
    <property type="match status" value="1"/>
</dbReference>
<comment type="caution">
    <text evidence="2">The sequence shown here is derived from an EMBL/GenBank/DDBJ whole genome shotgun (WGS) entry which is preliminary data.</text>
</comment>
<name>A0A0M0BSG7_9ARCH</name>
<accession>A0A0M0BSG7</accession>
<dbReference type="GO" id="GO:0016740">
    <property type="term" value="F:transferase activity"/>
    <property type="evidence" value="ECO:0007669"/>
    <property type="project" value="UniProtKB-KW"/>
</dbReference>
<sequence>MLGISVAALQRYLAQLFGGDVEIMGIGAMGEKLEDALKGYGYGTPLRIDLAVDGGRRSVVLSTVKPGGFGHERMADRAAILLWEFRAFNALPRHVRALDVGGLTGDGSAKTLGDCDELFLLTELVEGTEYHRDLDRILDTGTAVALDLKRCRALAGYLAEIHAVKRGDPGLYARRIRELIGHSECILGLTDSYPQGLDYIGPPQLARIEKQCIDWRWRMKTLSHRLSQVHGDFHPWNVLFREGTDFTVLDRSRGEWGEPADDVAAMAINYLFYALRHRGALDGPFKDLWDAFFDAYLTATGDSGLLEVVQPFLCWRTLVIASPVWYPSLSRDIRTKLLNLAGNVLETTPFDPAQVDILMEDPA</sequence>
<feature type="domain" description="Aminoglycoside phosphotransferase" evidence="1">
    <location>
        <begin position="110"/>
        <end position="271"/>
    </location>
</feature>
<keyword evidence="2" id="KW-0808">Transferase</keyword>
<organism evidence="2 3">
    <name type="scientific">miscellaneous Crenarchaeota group-15 archaeon DG-45</name>
    <dbReference type="NCBI Taxonomy" id="1685127"/>
    <lineage>
        <taxon>Archaea</taxon>
        <taxon>Candidatus Bathyarchaeota</taxon>
        <taxon>MCG-15</taxon>
    </lineage>
</organism>
<proteinExistence type="predicted"/>
<evidence type="ECO:0000313" key="3">
    <source>
        <dbReference type="Proteomes" id="UP000037210"/>
    </source>
</evidence>
<dbReference type="Proteomes" id="UP000037210">
    <property type="component" value="Unassembled WGS sequence"/>
</dbReference>
<protein>
    <submittedName>
        <fullName evidence="2">Aminoglycoside phosphotransferase</fullName>
    </submittedName>
</protein>
<dbReference type="InterPro" id="IPR002575">
    <property type="entry name" value="Aminoglycoside_PTrfase"/>
</dbReference>
<gene>
    <name evidence="2" type="ORF">AC482_00575</name>
</gene>
<evidence type="ECO:0000313" key="2">
    <source>
        <dbReference type="EMBL" id="KON31517.1"/>
    </source>
</evidence>